<dbReference type="PROSITE" id="PS00922">
    <property type="entry name" value="TRANSGLYCOSYLASE"/>
    <property type="match status" value="1"/>
</dbReference>
<dbReference type="GO" id="GO:0000270">
    <property type="term" value="P:peptidoglycan metabolic process"/>
    <property type="evidence" value="ECO:0007669"/>
    <property type="project" value="InterPro"/>
</dbReference>
<proteinExistence type="inferred from homology"/>
<evidence type="ECO:0000313" key="5">
    <source>
        <dbReference type="EMBL" id="BAM07395.1"/>
    </source>
</evidence>
<dbReference type="EMBL" id="AP012342">
    <property type="protein sequence ID" value="BAM07395.1"/>
    <property type="molecule type" value="Genomic_DNA"/>
</dbReference>
<gene>
    <name evidence="5" type="ordered locus">LFE_1715</name>
</gene>
<evidence type="ECO:0000259" key="4">
    <source>
        <dbReference type="Pfam" id="PF01464"/>
    </source>
</evidence>
<keyword evidence="2" id="KW-0732">Signal</keyword>
<dbReference type="OrthoDB" id="92254at2"/>
<dbReference type="AlphaFoldDB" id="I0IQ46"/>
<evidence type="ECO:0000313" key="6">
    <source>
        <dbReference type="Proteomes" id="UP000007382"/>
    </source>
</evidence>
<keyword evidence="3" id="KW-0802">TPR repeat</keyword>
<dbReference type="Gene3D" id="1.10.530.10">
    <property type="match status" value="1"/>
</dbReference>
<dbReference type="SUPFAM" id="SSF48435">
    <property type="entry name" value="Bacterial muramidases"/>
    <property type="match status" value="1"/>
</dbReference>
<feature type="repeat" description="TPR" evidence="3">
    <location>
        <begin position="384"/>
        <end position="417"/>
    </location>
</feature>
<comment type="similarity">
    <text evidence="1">Belongs to the transglycosylase Slt family.</text>
</comment>
<dbReference type="CDD" id="cd13401">
    <property type="entry name" value="Slt70-like"/>
    <property type="match status" value="1"/>
</dbReference>
<evidence type="ECO:0000256" key="3">
    <source>
        <dbReference type="PROSITE-ProRule" id="PRU00339"/>
    </source>
</evidence>
<feature type="domain" description="Transglycosylase SLT" evidence="4">
    <location>
        <begin position="528"/>
        <end position="638"/>
    </location>
</feature>
<dbReference type="GO" id="GO:0008933">
    <property type="term" value="F:peptidoglycan lytic transglycosylase activity"/>
    <property type="evidence" value="ECO:0007669"/>
    <property type="project" value="InterPro"/>
</dbReference>
<dbReference type="InterPro" id="IPR011990">
    <property type="entry name" value="TPR-like_helical_dom_sf"/>
</dbReference>
<dbReference type="RefSeq" id="WP_014449880.1">
    <property type="nucleotide sequence ID" value="NC_017094.1"/>
</dbReference>
<dbReference type="GO" id="GO:0004553">
    <property type="term" value="F:hydrolase activity, hydrolyzing O-glycosyl compounds"/>
    <property type="evidence" value="ECO:0007669"/>
    <property type="project" value="InterPro"/>
</dbReference>
<dbReference type="PROSITE" id="PS50005">
    <property type="entry name" value="TPR"/>
    <property type="match status" value="1"/>
</dbReference>
<dbReference type="HOGENOM" id="CLU_403243_0_0_0"/>
<dbReference type="InterPro" id="IPR000189">
    <property type="entry name" value="Transglyc_AS"/>
</dbReference>
<dbReference type="PANTHER" id="PTHR37423:SF2">
    <property type="entry name" value="MEMBRANE-BOUND LYTIC MUREIN TRANSGLYCOSYLASE C"/>
    <property type="match status" value="1"/>
</dbReference>
<dbReference type="STRING" id="1162668.LFE_1715"/>
<dbReference type="Pfam" id="PF01464">
    <property type="entry name" value="SLT"/>
    <property type="match status" value="1"/>
</dbReference>
<name>I0IQ46_LEPFC</name>
<dbReference type="InterPro" id="IPR008258">
    <property type="entry name" value="Transglycosylase_SLT_dom_1"/>
</dbReference>
<dbReference type="Gene3D" id="1.25.40.10">
    <property type="entry name" value="Tetratricopeptide repeat domain"/>
    <property type="match status" value="1"/>
</dbReference>
<dbReference type="PANTHER" id="PTHR37423">
    <property type="entry name" value="SOLUBLE LYTIC MUREIN TRANSGLYCOSYLASE-RELATED"/>
    <property type="match status" value="1"/>
</dbReference>
<dbReference type="PATRIC" id="fig|1162668.3.peg.2036"/>
<dbReference type="InterPro" id="IPR019734">
    <property type="entry name" value="TPR_rpt"/>
</dbReference>
<accession>I0IQ46</accession>
<dbReference type="InterPro" id="IPR023346">
    <property type="entry name" value="Lysozyme-like_dom_sf"/>
</dbReference>
<dbReference type="eggNOG" id="COG0457">
    <property type="taxonomic scope" value="Bacteria"/>
</dbReference>
<dbReference type="Proteomes" id="UP000007382">
    <property type="component" value="Chromosome"/>
</dbReference>
<reference evidence="6" key="2">
    <citation type="submission" date="2012-03" db="EMBL/GenBank/DDBJ databases">
        <title>The complete genome sequence of the pioneer microbe on fresh volcanic deposit, Leptospirillum ferrooxidans strain C2-3.</title>
        <authorList>
            <person name="Fujimura R."/>
            <person name="Sato Y."/>
            <person name="Nishizawa T."/>
            <person name="Nanba K."/>
            <person name="Oshima K."/>
            <person name="Hattori M."/>
            <person name="Kamijo T."/>
            <person name="Ohta H."/>
        </authorList>
    </citation>
    <scope>NUCLEOTIDE SEQUENCE [LARGE SCALE GENOMIC DNA]</scope>
    <source>
        <strain evidence="6">C2-3</strain>
    </source>
</reference>
<dbReference type="KEGG" id="lfc:LFE_1715"/>
<organism evidence="5 6">
    <name type="scientific">Leptospirillum ferrooxidans (strain C2-3)</name>
    <dbReference type="NCBI Taxonomy" id="1162668"/>
    <lineage>
        <taxon>Bacteria</taxon>
        <taxon>Pseudomonadati</taxon>
        <taxon>Nitrospirota</taxon>
        <taxon>Nitrospiria</taxon>
        <taxon>Nitrospirales</taxon>
        <taxon>Nitrospiraceae</taxon>
        <taxon>Leptospirillum</taxon>
    </lineage>
</organism>
<dbReference type="eggNOG" id="COG0741">
    <property type="taxonomic scope" value="Bacteria"/>
</dbReference>
<evidence type="ECO:0000256" key="1">
    <source>
        <dbReference type="ARBA" id="ARBA00007734"/>
    </source>
</evidence>
<dbReference type="InterPro" id="IPR008939">
    <property type="entry name" value="Lytic_TGlycosylase_superhlx_U"/>
</dbReference>
<dbReference type="SUPFAM" id="SSF53955">
    <property type="entry name" value="Lysozyme-like"/>
    <property type="match status" value="1"/>
</dbReference>
<sequence>MSFNRFSGIVLSVSITILFPFFSAYADTSLQGRSSGNPLVRVVRDLSFGDEKKAKADIRKITVPEVNGFSRQRRNQYYLLEGYLNPPASLSDSKIRKVLRHVGRNADLVFWRAYQGQMGKKYSGDSLFRRLSAMFPDSNYFHPEGGSGSHSAQALWQRSLLEYHRGHFQRALALWKSIYQDHPLAPEAGLALQRLPNNASMGAFLIPRWRTLYSMGQKKIVLNEALAYLKTRPAFPYRDRAILFAASGLLSESRKDEALSLIEKGKSAKGAKLLSSLWLEGCSAEGSNTVKQDCLHHFLSRYPLSIAGRVLSNASLRASIASGKTTFDPLWLPPPPLKSLSSGETSLWLSGLWFFSHGETEQARTLWKELSSILIDEGDDELLPRVTYFLGRLDAREHRLEQAQRRYRKVMKLWPESVYSLWASLSCGDDCGSLPVAFHHPSPQMSHLTLSHRQRLLKLIQLGLWGAAWTDYVAYRDHLMTKERFLRYGALDLHLDPVRKLLLIDAVLGRTRPSIVLSKTESLSPSVISAFQRSGVPVTWAVSIARQESRFDPTVLSIDGAMGVMQLMPMTALSTISHESPSLLEDARLNLGSLRGDYVNALIGGLYLKRLFDHFPGNPERAVASYNAGMHSIVRWSGIASMDWDFFIEGIPYTETRRYAREVLWNHAVLQKSPPTLFISGR</sequence>
<dbReference type="GO" id="GO:0042597">
    <property type="term" value="C:periplasmic space"/>
    <property type="evidence" value="ECO:0007669"/>
    <property type="project" value="InterPro"/>
</dbReference>
<dbReference type="GO" id="GO:0016020">
    <property type="term" value="C:membrane"/>
    <property type="evidence" value="ECO:0007669"/>
    <property type="project" value="InterPro"/>
</dbReference>
<reference evidence="5 6" key="1">
    <citation type="journal article" date="2012" name="J. Bacteriol.">
        <title>Complete Genome Sequence of Leptospirillum ferrooxidans Strain C2-3, Isolated from a Fresh Volcanic Ash Deposit on the Island of Miyake, Japan.</title>
        <authorList>
            <person name="Fujimura R."/>
            <person name="Sato Y."/>
            <person name="Nishizawa T."/>
            <person name="Oshima K."/>
            <person name="Kim S.-W."/>
            <person name="Hattori M."/>
            <person name="Kamijo T."/>
            <person name="Ohta H."/>
        </authorList>
    </citation>
    <scope>NUCLEOTIDE SEQUENCE [LARGE SCALE GENOMIC DNA]</scope>
    <source>
        <strain evidence="5 6">C2-3</strain>
    </source>
</reference>
<keyword evidence="6" id="KW-1185">Reference proteome</keyword>
<evidence type="ECO:0000256" key="2">
    <source>
        <dbReference type="ARBA" id="ARBA00022729"/>
    </source>
</evidence>
<protein>
    <submittedName>
        <fullName evidence="5">Putative lytic transglycosylase</fullName>
    </submittedName>
</protein>